<dbReference type="EC" id="3.2.1.6" evidence="3"/>
<gene>
    <name evidence="8" type="ORF">M430DRAFT_121806</name>
</gene>
<dbReference type="InterPro" id="IPR050546">
    <property type="entry name" value="Glycosyl_Hydrlase_16"/>
</dbReference>
<dbReference type="FunFam" id="2.60.120.200:FF:000114">
    <property type="entry name" value="Probable endo-1,3(4)-beta-glucanase NFIA_089530"/>
    <property type="match status" value="1"/>
</dbReference>
<evidence type="ECO:0000256" key="2">
    <source>
        <dbReference type="ARBA" id="ARBA00006865"/>
    </source>
</evidence>
<feature type="signal peptide" evidence="6">
    <location>
        <begin position="1"/>
        <end position="22"/>
    </location>
</feature>
<dbReference type="InParanoid" id="A0A2T3B2S1"/>
<dbReference type="GeneID" id="36569901"/>
<dbReference type="GO" id="GO:0052861">
    <property type="term" value="F:endo-1,3(4)-beta-glucanase activity"/>
    <property type="evidence" value="ECO:0007669"/>
    <property type="project" value="UniProtKB-EC"/>
</dbReference>
<keyword evidence="4 8" id="KW-0378">Hydrolase</keyword>
<keyword evidence="5" id="KW-0326">Glycosidase</keyword>
<evidence type="ECO:0000256" key="3">
    <source>
        <dbReference type="ARBA" id="ARBA00012599"/>
    </source>
</evidence>
<evidence type="ECO:0000256" key="4">
    <source>
        <dbReference type="ARBA" id="ARBA00022801"/>
    </source>
</evidence>
<dbReference type="PANTHER" id="PTHR10963:SF24">
    <property type="entry name" value="GLYCOSIDASE C21B10.07-RELATED"/>
    <property type="match status" value="1"/>
</dbReference>
<name>A0A2T3B2S1_AMORE</name>
<comment type="catalytic activity">
    <reaction evidence="1">
        <text>Endohydrolysis of (1-&gt;3)- or (1-&gt;4)-linkages in beta-D-glucans when the glucose residue whose reducing group is involved in the linkage to be hydrolyzed is itself substituted at C-3.</text>
        <dbReference type="EC" id="3.2.1.6"/>
    </reaction>
</comment>
<dbReference type="PROSITE" id="PS51762">
    <property type="entry name" value="GH16_2"/>
    <property type="match status" value="1"/>
</dbReference>
<dbReference type="InterPro" id="IPR000757">
    <property type="entry name" value="Beta-glucanase-like"/>
</dbReference>
<evidence type="ECO:0000259" key="7">
    <source>
        <dbReference type="PROSITE" id="PS51762"/>
    </source>
</evidence>
<organism evidence="8 9">
    <name type="scientific">Amorphotheca resinae ATCC 22711</name>
    <dbReference type="NCBI Taxonomy" id="857342"/>
    <lineage>
        <taxon>Eukaryota</taxon>
        <taxon>Fungi</taxon>
        <taxon>Dikarya</taxon>
        <taxon>Ascomycota</taxon>
        <taxon>Pezizomycotina</taxon>
        <taxon>Leotiomycetes</taxon>
        <taxon>Helotiales</taxon>
        <taxon>Amorphothecaceae</taxon>
        <taxon>Amorphotheca</taxon>
    </lineage>
</organism>
<dbReference type="Proteomes" id="UP000241818">
    <property type="component" value="Unassembled WGS sequence"/>
</dbReference>
<evidence type="ECO:0000256" key="6">
    <source>
        <dbReference type="SAM" id="SignalP"/>
    </source>
</evidence>
<dbReference type="Pfam" id="PF26113">
    <property type="entry name" value="GH16_XgeA"/>
    <property type="match status" value="1"/>
</dbReference>
<dbReference type="SUPFAM" id="SSF49899">
    <property type="entry name" value="Concanavalin A-like lectins/glucanases"/>
    <property type="match status" value="1"/>
</dbReference>
<dbReference type="GO" id="GO:0009251">
    <property type="term" value="P:glucan catabolic process"/>
    <property type="evidence" value="ECO:0007669"/>
    <property type="project" value="TreeGrafter"/>
</dbReference>
<dbReference type="InterPro" id="IPR013320">
    <property type="entry name" value="ConA-like_dom_sf"/>
</dbReference>
<protein>
    <recommendedName>
        <fullName evidence="3">endo-1,3(4)-beta-glucanase</fullName>
        <ecNumber evidence="3">3.2.1.6</ecNumber>
    </recommendedName>
</protein>
<dbReference type="Gene3D" id="2.60.120.200">
    <property type="match status" value="1"/>
</dbReference>
<accession>A0A2T3B2S1</accession>
<feature type="chain" id="PRO_5015479587" description="endo-1,3(4)-beta-glucanase" evidence="6">
    <location>
        <begin position="23"/>
        <end position="315"/>
    </location>
</feature>
<dbReference type="AlphaFoldDB" id="A0A2T3B2S1"/>
<evidence type="ECO:0000256" key="5">
    <source>
        <dbReference type="ARBA" id="ARBA00023295"/>
    </source>
</evidence>
<dbReference type="STRING" id="857342.A0A2T3B2S1"/>
<dbReference type="OrthoDB" id="192832at2759"/>
<comment type="similarity">
    <text evidence="2">Belongs to the glycosyl hydrolase 16 family.</text>
</comment>
<evidence type="ECO:0000256" key="1">
    <source>
        <dbReference type="ARBA" id="ARBA00000124"/>
    </source>
</evidence>
<evidence type="ECO:0000313" key="9">
    <source>
        <dbReference type="Proteomes" id="UP000241818"/>
    </source>
</evidence>
<keyword evidence="9" id="KW-1185">Reference proteome</keyword>
<proteinExistence type="inferred from homology"/>
<dbReference type="RefSeq" id="XP_024721212.1">
    <property type="nucleotide sequence ID" value="XM_024861820.1"/>
</dbReference>
<evidence type="ECO:0000313" key="8">
    <source>
        <dbReference type="EMBL" id="PSS18860.1"/>
    </source>
</evidence>
<dbReference type="PANTHER" id="PTHR10963">
    <property type="entry name" value="GLYCOSYL HYDROLASE-RELATED"/>
    <property type="match status" value="1"/>
</dbReference>
<dbReference type="CDD" id="cd02181">
    <property type="entry name" value="GH16_fungal_Lam16A_glucanase"/>
    <property type="match status" value="1"/>
</dbReference>
<keyword evidence="6" id="KW-0732">Signal</keyword>
<reference evidence="8 9" key="1">
    <citation type="journal article" date="2018" name="New Phytol.">
        <title>Comparative genomics and transcriptomics depict ericoid mycorrhizal fungi as versatile saprotrophs and plant mutualists.</title>
        <authorList>
            <person name="Martino E."/>
            <person name="Morin E."/>
            <person name="Grelet G.A."/>
            <person name="Kuo A."/>
            <person name="Kohler A."/>
            <person name="Daghino S."/>
            <person name="Barry K.W."/>
            <person name="Cichocki N."/>
            <person name="Clum A."/>
            <person name="Dockter R.B."/>
            <person name="Hainaut M."/>
            <person name="Kuo R.C."/>
            <person name="LaButti K."/>
            <person name="Lindahl B.D."/>
            <person name="Lindquist E.A."/>
            <person name="Lipzen A."/>
            <person name="Khouja H.R."/>
            <person name="Magnuson J."/>
            <person name="Murat C."/>
            <person name="Ohm R.A."/>
            <person name="Singer S.W."/>
            <person name="Spatafora J.W."/>
            <person name="Wang M."/>
            <person name="Veneault-Fourrey C."/>
            <person name="Henrissat B."/>
            <person name="Grigoriev I.V."/>
            <person name="Martin F.M."/>
            <person name="Perotto S."/>
        </authorList>
    </citation>
    <scope>NUCLEOTIDE SEQUENCE [LARGE SCALE GENOMIC DNA]</scope>
    <source>
        <strain evidence="8 9">ATCC 22711</strain>
    </source>
</reference>
<sequence>MRSTHSFTLGAALLCVLSSTNAYKLVDTFDSTNFFDEFSFFTGTDPTQGYVDYVSESAANNSHLVRTQNNQVYMGVDYTTKNPSGGRKSVRVSSNKAYTQGLFIADIAHMPGGICGTWPAFWTFGPNWPSSGEIDIIEGVNSANTNTIHLHTSPGCTVSSQNSASGTSSLGNDCSAGNSNTGCGVSTSNTNAYGTGFNANKGGVYAMQWASNGIYIWFWQRGQVPAGITNGSPDTSHWGTPMASFSGSGCDFASSFKNHNIIFDSTFCGSWAGQQSVWSSGSCASLASSCNDYVSNNPSAFKDAYWLINSVKVYQ</sequence>
<feature type="domain" description="GH16" evidence="7">
    <location>
        <begin position="17"/>
        <end position="280"/>
    </location>
</feature>
<dbReference type="EMBL" id="KZ679011">
    <property type="protein sequence ID" value="PSS18860.1"/>
    <property type="molecule type" value="Genomic_DNA"/>
</dbReference>